<dbReference type="Proteomes" id="UP001145021">
    <property type="component" value="Unassembled WGS sequence"/>
</dbReference>
<feature type="compositionally biased region" description="Polar residues" evidence="2">
    <location>
        <begin position="384"/>
        <end position="407"/>
    </location>
</feature>
<dbReference type="Pfam" id="PF02194">
    <property type="entry name" value="PXA"/>
    <property type="match status" value="1"/>
</dbReference>
<feature type="region of interest" description="Disordered" evidence="2">
    <location>
        <begin position="300"/>
        <end position="329"/>
    </location>
</feature>
<feature type="compositionally biased region" description="Low complexity" evidence="2">
    <location>
        <begin position="29"/>
        <end position="40"/>
    </location>
</feature>
<accession>A0A9W7XLW5</accession>
<name>A0A9W7XLW5_9FUNG</name>
<gene>
    <name evidence="5" type="ORF">LPJ64_003329</name>
</gene>
<dbReference type="Pfam" id="PF08628">
    <property type="entry name" value="Nexin_C"/>
    <property type="match status" value="1"/>
</dbReference>
<keyword evidence="6" id="KW-1185">Reference proteome</keyword>
<keyword evidence="3" id="KW-1133">Transmembrane helix</keyword>
<dbReference type="PROSITE" id="PS51207">
    <property type="entry name" value="PXA"/>
    <property type="match status" value="1"/>
</dbReference>
<dbReference type="PANTHER" id="PTHR22775">
    <property type="entry name" value="SORTING NEXIN"/>
    <property type="match status" value="1"/>
</dbReference>
<feature type="transmembrane region" description="Helical" evidence="3">
    <location>
        <begin position="507"/>
        <end position="527"/>
    </location>
</feature>
<dbReference type="SMART" id="SM00313">
    <property type="entry name" value="PXA"/>
    <property type="match status" value="1"/>
</dbReference>
<dbReference type="InterPro" id="IPR003114">
    <property type="entry name" value="Phox_assoc"/>
</dbReference>
<feature type="domain" description="PXA" evidence="4">
    <location>
        <begin position="104"/>
        <end position="281"/>
    </location>
</feature>
<comment type="similarity">
    <text evidence="1">Belongs to the sorting nexin family.</text>
</comment>
<reference evidence="5" key="1">
    <citation type="submission" date="2022-07" db="EMBL/GenBank/DDBJ databases">
        <title>Phylogenomic reconstructions and comparative analyses of Kickxellomycotina fungi.</title>
        <authorList>
            <person name="Reynolds N.K."/>
            <person name="Stajich J.E."/>
            <person name="Barry K."/>
            <person name="Grigoriev I.V."/>
            <person name="Crous P."/>
            <person name="Smith M.E."/>
        </authorList>
    </citation>
    <scope>NUCLEOTIDE SEQUENCE</scope>
    <source>
        <strain evidence="5">NBRC 105413</strain>
    </source>
</reference>
<dbReference type="AlphaFoldDB" id="A0A9W7XLW5"/>
<evidence type="ECO:0000259" key="4">
    <source>
        <dbReference type="PROSITE" id="PS51207"/>
    </source>
</evidence>
<proteinExistence type="inferred from homology"/>
<keyword evidence="3" id="KW-0472">Membrane</keyword>
<feature type="compositionally biased region" description="Polar residues" evidence="2">
    <location>
        <begin position="11"/>
        <end position="23"/>
    </location>
</feature>
<feature type="region of interest" description="Disordered" evidence="2">
    <location>
        <begin position="1"/>
        <end position="40"/>
    </location>
</feature>
<dbReference type="GO" id="GO:0035091">
    <property type="term" value="F:phosphatidylinositol binding"/>
    <property type="evidence" value="ECO:0007669"/>
    <property type="project" value="TreeGrafter"/>
</dbReference>
<evidence type="ECO:0000313" key="5">
    <source>
        <dbReference type="EMBL" id="KAJ1645031.1"/>
    </source>
</evidence>
<protein>
    <recommendedName>
        <fullName evidence="4">PXA domain-containing protein</fullName>
    </recommendedName>
</protein>
<sequence length="658" mass="74674">MSGPRKRTATGPAQSLSPQQQQEPMEIPANVSRSSSIASAPSTLAESLRSYWESRRGPTQARRNTGQSLFRNIYRPFSGPGTSYRDASYYRSMASNKRMFVQTSAKVNNSVSRLVSLIIRDFIDEWFQKITDDKEFITEVTLQLMLVVNEIEKRCCRVDWVQFLLFEVPDILHLHVRDARQCMARLDTVYAGRDNSIEAMFQSMQPHVALAQAADSELAYLRLLSRELLTVFMPPDAQTDEVVLHLVREILACAVLRNVVDAVADPSTLNEAIIKAAGKHSKKEYFRNADMSRYVTQPMGIDDSEKESKDFGGSAKNDGKTVDIQQDPAAMPGTSVEAMLRDAQTTEISSSSGEAAKKSSQQRRSRSLENSRLELVPEDDHSVHSTVARSSNLDSRQSMETSSTTQGSLSERLSSQLSFASRWLISDLFSQVRWRGWRNNIIRGLVYLHLIITQAFSRIFSVFSEYTFSLNQLWQPDSAQRSYRGAIESILGLANAILLLDQYNQWVWVQFIFYIFPLINILAGVAIDRTLVKVVWFLIGEQQIASYIDLLIENLWKPENGGKFKSGNKPYKTLEQEEMLRRDAAELVAEVLPYVATRFFYGQSDQDRLVAAMRILEPFENRQLNKHLIYNVFDAIVGKIAPELREPAQLLSNTQQQQ</sequence>
<organism evidence="5 6">
    <name type="scientific">Coemansia asiatica</name>
    <dbReference type="NCBI Taxonomy" id="1052880"/>
    <lineage>
        <taxon>Eukaryota</taxon>
        <taxon>Fungi</taxon>
        <taxon>Fungi incertae sedis</taxon>
        <taxon>Zoopagomycota</taxon>
        <taxon>Kickxellomycotina</taxon>
        <taxon>Kickxellomycetes</taxon>
        <taxon>Kickxellales</taxon>
        <taxon>Kickxellaceae</taxon>
        <taxon>Coemansia</taxon>
    </lineage>
</organism>
<keyword evidence="3" id="KW-0812">Transmembrane</keyword>
<evidence type="ECO:0000313" key="6">
    <source>
        <dbReference type="Proteomes" id="UP001145021"/>
    </source>
</evidence>
<dbReference type="InterPro" id="IPR013937">
    <property type="entry name" value="Sorting_nexin_C"/>
</dbReference>
<feature type="region of interest" description="Disordered" evidence="2">
    <location>
        <begin position="344"/>
        <end position="407"/>
    </location>
</feature>
<dbReference type="EMBL" id="JANBOH010000127">
    <property type="protein sequence ID" value="KAJ1645031.1"/>
    <property type="molecule type" value="Genomic_DNA"/>
</dbReference>
<evidence type="ECO:0000256" key="2">
    <source>
        <dbReference type="SAM" id="MobiDB-lite"/>
    </source>
</evidence>
<dbReference type="PANTHER" id="PTHR22775:SF3">
    <property type="entry name" value="SORTING NEXIN-13"/>
    <property type="match status" value="1"/>
</dbReference>
<evidence type="ECO:0000256" key="3">
    <source>
        <dbReference type="SAM" id="Phobius"/>
    </source>
</evidence>
<comment type="caution">
    <text evidence="5">The sequence shown here is derived from an EMBL/GenBank/DDBJ whole genome shotgun (WGS) entry which is preliminary data.</text>
</comment>
<evidence type="ECO:0000256" key="1">
    <source>
        <dbReference type="ARBA" id="ARBA00010883"/>
    </source>
</evidence>